<dbReference type="EMBL" id="BKCL01000004">
    <property type="protein sequence ID" value="GEQ97786.1"/>
    <property type="molecule type" value="Genomic_DNA"/>
</dbReference>
<feature type="transmembrane region" description="Helical" evidence="1">
    <location>
        <begin position="7"/>
        <end position="27"/>
    </location>
</feature>
<feature type="transmembrane region" description="Helical" evidence="1">
    <location>
        <begin position="75"/>
        <end position="97"/>
    </location>
</feature>
<evidence type="ECO:0000313" key="5">
    <source>
        <dbReference type="Proteomes" id="UP000325187"/>
    </source>
</evidence>
<proteinExistence type="predicted"/>
<dbReference type="EMBL" id="BKCM01000009">
    <property type="protein sequence ID" value="GER01264.1"/>
    <property type="molecule type" value="Genomic_DNA"/>
</dbReference>
<evidence type="ECO:0000256" key="1">
    <source>
        <dbReference type="SAM" id="Phobius"/>
    </source>
</evidence>
<keyword evidence="1" id="KW-1133">Transmembrane helix</keyword>
<protein>
    <submittedName>
        <fullName evidence="2">Uncharacterized protein</fullName>
    </submittedName>
</protein>
<dbReference type="AlphaFoldDB" id="A0A5A7MPL6"/>
<keyword evidence="5" id="KW-1185">Reference proteome</keyword>
<name>A0A5A7MPL6_9PROT</name>
<dbReference type="RefSeq" id="WP_150000214.1">
    <property type="nucleotide sequence ID" value="NZ_BKCL01000004.1"/>
</dbReference>
<evidence type="ECO:0000313" key="3">
    <source>
        <dbReference type="EMBL" id="GER01264.1"/>
    </source>
</evidence>
<evidence type="ECO:0000313" key="4">
    <source>
        <dbReference type="Proteomes" id="UP000322084"/>
    </source>
</evidence>
<dbReference type="Proteomes" id="UP000322084">
    <property type="component" value="Unassembled WGS sequence"/>
</dbReference>
<evidence type="ECO:0000313" key="2">
    <source>
        <dbReference type="EMBL" id="GEQ97786.1"/>
    </source>
</evidence>
<dbReference type="Proteomes" id="UP000325187">
    <property type="component" value="Unassembled WGS sequence"/>
</dbReference>
<accession>A0A5A7MPL6</accession>
<feature type="transmembrane region" description="Helical" evidence="1">
    <location>
        <begin position="103"/>
        <end position="120"/>
    </location>
</feature>
<gene>
    <name evidence="2" type="ORF">JCM17844_14230</name>
    <name evidence="3" type="ORF">JCM17845_18870</name>
</gene>
<accession>A0A5A7N0S3</accession>
<keyword evidence="1" id="KW-0812">Transmembrane</keyword>
<organism evidence="2 4">
    <name type="scientific">Iodidimonas gelatinilytica</name>
    <dbReference type="NCBI Taxonomy" id="1236966"/>
    <lineage>
        <taxon>Bacteria</taxon>
        <taxon>Pseudomonadati</taxon>
        <taxon>Pseudomonadota</taxon>
        <taxon>Alphaproteobacteria</taxon>
        <taxon>Iodidimonadales</taxon>
        <taxon>Iodidimonadaceae</taxon>
        <taxon>Iodidimonas</taxon>
    </lineage>
</organism>
<keyword evidence="1" id="KW-0472">Membrane</keyword>
<sequence>MTAHTYLKTAASIIVLAVAGLAIWQGMLDPSRILPMAVAALFLPIAGGGALSLVHLKCVDATRRSAALASLYKGIIFGGIILAASLAATLGGLLGVFDGTANISKRISGIIIGAVFLYYANSLPKRIASAKMQKILRGNGWIFVIAGLGYFLSWLALPIQMAGTVAIGIMAVGVAVVIIRTLGYRRACQPSNEGP</sequence>
<feature type="transmembrane region" description="Helical" evidence="1">
    <location>
        <begin position="141"/>
        <end position="159"/>
    </location>
</feature>
<feature type="transmembrane region" description="Helical" evidence="1">
    <location>
        <begin position="33"/>
        <end position="54"/>
    </location>
</feature>
<feature type="transmembrane region" description="Helical" evidence="1">
    <location>
        <begin position="165"/>
        <end position="183"/>
    </location>
</feature>
<comment type="caution">
    <text evidence="2">The sequence shown here is derived from an EMBL/GenBank/DDBJ whole genome shotgun (WGS) entry which is preliminary data.</text>
</comment>
<reference evidence="4 5" key="1">
    <citation type="submission" date="2019-09" db="EMBL/GenBank/DDBJ databases">
        <title>NBRP : Genome information of microbial organism related human and environment.</title>
        <authorList>
            <person name="Hattori M."/>
            <person name="Oshima K."/>
            <person name="Inaba H."/>
            <person name="Suda W."/>
            <person name="Sakamoto M."/>
            <person name="Iino T."/>
            <person name="Kitahara M."/>
            <person name="Oshida Y."/>
            <person name="Iida T."/>
            <person name="Kudo T."/>
            <person name="Itoh T."/>
            <person name="Ohkuma M."/>
        </authorList>
    </citation>
    <scope>NUCLEOTIDE SEQUENCE [LARGE SCALE GENOMIC DNA]</scope>
    <source>
        <strain evidence="2 4">Hi-2</strain>
        <strain evidence="3 5">Mie-1</strain>
    </source>
</reference>